<dbReference type="NCBIfam" id="TIGR03141">
    <property type="entry name" value="cytochro_ccmD"/>
    <property type="match status" value="1"/>
</dbReference>
<keyword evidence="7 12" id="KW-0997">Cell inner membrane</keyword>
<keyword evidence="10 12" id="KW-1133">Transmembrane helix</keyword>
<organism evidence="13 14">
    <name type="scientific">Ancylobacter pratisalsi</name>
    <dbReference type="NCBI Taxonomy" id="1745854"/>
    <lineage>
        <taxon>Bacteria</taxon>
        <taxon>Pseudomonadati</taxon>
        <taxon>Pseudomonadota</taxon>
        <taxon>Alphaproteobacteria</taxon>
        <taxon>Hyphomicrobiales</taxon>
        <taxon>Xanthobacteraceae</taxon>
        <taxon>Ancylobacter</taxon>
    </lineage>
</organism>
<comment type="subcellular location">
    <subcellularLocation>
        <location evidence="2 12">Cell inner membrane</location>
        <topology evidence="2 12">Single-pass membrane protein</topology>
    </subcellularLocation>
</comment>
<evidence type="ECO:0000256" key="2">
    <source>
        <dbReference type="ARBA" id="ARBA00004377"/>
    </source>
</evidence>
<dbReference type="Pfam" id="PF04995">
    <property type="entry name" value="CcmD"/>
    <property type="match status" value="1"/>
</dbReference>
<evidence type="ECO:0000256" key="1">
    <source>
        <dbReference type="ARBA" id="ARBA00002442"/>
    </source>
</evidence>
<keyword evidence="11 12" id="KW-0472">Membrane</keyword>
<proteinExistence type="inferred from homology"/>
<dbReference type="AlphaFoldDB" id="A0A6P1YJC1"/>
<dbReference type="GO" id="GO:0017004">
    <property type="term" value="P:cytochrome complex assembly"/>
    <property type="evidence" value="ECO:0007669"/>
    <property type="project" value="UniProtKB-KW"/>
</dbReference>
<evidence type="ECO:0000256" key="12">
    <source>
        <dbReference type="RuleBase" id="RU363101"/>
    </source>
</evidence>
<reference evidence="13 14" key="1">
    <citation type="submission" date="2020-02" db="EMBL/GenBank/DDBJ databases">
        <authorList>
            <person name="Li G."/>
        </authorList>
    </citation>
    <scope>NUCLEOTIDE SEQUENCE [LARGE SCALE GENOMIC DNA]</scope>
    <source>
        <strain evidence="13 14">DSM 102029</strain>
    </source>
</reference>
<feature type="transmembrane region" description="Helical" evidence="12">
    <location>
        <begin position="6"/>
        <end position="29"/>
    </location>
</feature>
<comment type="function">
    <text evidence="1 12">Required for the export of heme to the periplasm for the biogenesis of c-type cytochromes.</text>
</comment>
<name>A0A6P1YJC1_9HYPH</name>
<dbReference type="EMBL" id="CP048630">
    <property type="protein sequence ID" value="QIB33242.1"/>
    <property type="molecule type" value="Genomic_DNA"/>
</dbReference>
<gene>
    <name evidence="13" type="primary">ccmD</name>
    <name evidence="13" type="ORF">G3A50_05605</name>
</gene>
<evidence type="ECO:0000256" key="7">
    <source>
        <dbReference type="ARBA" id="ARBA00022519"/>
    </source>
</evidence>
<dbReference type="InterPro" id="IPR007078">
    <property type="entry name" value="Haem_export_protD_CcmD"/>
</dbReference>
<evidence type="ECO:0000256" key="3">
    <source>
        <dbReference type="ARBA" id="ARBA00008741"/>
    </source>
</evidence>
<dbReference type="Proteomes" id="UP000464751">
    <property type="component" value="Chromosome"/>
</dbReference>
<evidence type="ECO:0000313" key="13">
    <source>
        <dbReference type="EMBL" id="QIB33242.1"/>
    </source>
</evidence>
<evidence type="ECO:0000256" key="4">
    <source>
        <dbReference type="ARBA" id="ARBA00016461"/>
    </source>
</evidence>
<evidence type="ECO:0000256" key="9">
    <source>
        <dbReference type="ARBA" id="ARBA00022748"/>
    </source>
</evidence>
<evidence type="ECO:0000256" key="6">
    <source>
        <dbReference type="ARBA" id="ARBA00022475"/>
    </source>
</evidence>
<evidence type="ECO:0000256" key="8">
    <source>
        <dbReference type="ARBA" id="ARBA00022692"/>
    </source>
</evidence>
<accession>A0A6P1YJC1</accession>
<evidence type="ECO:0000313" key="14">
    <source>
        <dbReference type="Proteomes" id="UP000464751"/>
    </source>
</evidence>
<sequence>MFGPHGEFIIACYGVSALVLAMLTAWIVIDGRAVRRQLDTLESRGVRRRSAGREPS</sequence>
<keyword evidence="5 12" id="KW-0813">Transport</keyword>
<keyword evidence="9 12" id="KW-0201">Cytochrome c-type biogenesis</keyword>
<dbReference type="GO" id="GO:0005886">
    <property type="term" value="C:plasma membrane"/>
    <property type="evidence" value="ECO:0007669"/>
    <property type="project" value="UniProtKB-SubCell"/>
</dbReference>
<protein>
    <recommendedName>
        <fullName evidence="4 12">Heme exporter protein D</fullName>
    </recommendedName>
</protein>
<keyword evidence="14" id="KW-1185">Reference proteome</keyword>
<evidence type="ECO:0000256" key="11">
    <source>
        <dbReference type="ARBA" id="ARBA00023136"/>
    </source>
</evidence>
<dbReference type="RefSeq" id="WP_163074339.1">
    <property type="nucleotide sequence ID" value="NZ_CP048630.1"/>
</dbReference>
<evidence type="ECO:0000256" key="5">
    <source>
        <dbReference type="ARBA" id="ARBA00022448"/>
    </source>
</evidence>
<dbReference type="GO" id="GO:0015886">
    <property type="term" value="P:heme transport"/>
    <property type="evidence" value="ECO:0007669"/>
    <property type="project" value="InterPro"/>
</dbReference>
<evidence type="ECO:0000256" key="10">
    <source>
        <dbReference type="ARBA" id="ARBA00022989"/>
    </source>
</evidence>
<dbReference type="KEGG" id="apra:G3A50_05605"/>
<keyword evidence="6 12" id="KW-1003">Cell membrane</keyword>
<comment type="similarity">
    <text evidence="3 12">Belongs to the CcmD/CycX/HelD family.</text>
</comment>
<keyword evidence="8 12" id="KW-0812">Transmembrane</keyword>